<keyword evidence="7" id="KW-0411">Iron-sulfur</keyword>
<dbReference type="GO" id="GO:0006269">
    <property type="term" value="P:DNA replication, synthesis of primer"/>
    <property type="evidence" value="ECO:0007669"/>
    <property type="project" value="UniProtKB-KW"/>
</dbReference>
<protein>
    <recommendedName>
        <fullName evidence="8">DNA primase large subunit C-terminal domain-containing protein</fullName>
    </recommendedName>
</protein>
<evidence type="ECO:0000256" key="7">
    <source>
        <dbReference type="ARBA" id="ARBA00023014"/>
    </source>
</evidence>
<dbReference type="Proteomes" id="UP001634394">
    <property type="component" value="Unassembled WGS sequence"/>
</dbReference>
<dbReference type="EMBL" id="JBJQND010000014">
    <property type="protein sequence ID" value="KAL3854974.1"/>
    <property type="molecule type" value="Genomic_DNA"/>
</dbReference>
<sequence length="660" mass="75663">MAFYLVPPGGNISLQKLEAFAEARFCFLSQVFNTGGDRVKLHDVVGNIINVQESECLIAGTVKDRISHFFLRLCFCDDIDARDFLLRAETLLFDFQVSCMTEIELISVFQSLDKHLFEFENHKITLPSPGRDIMKAFLCLKSEGNGWKRLVHKYLQGEDDVFMRVPFQTVPKFVSERLVSLHKGWAYFPYSKLRELTTSLFSSLLRLGVSVAHRRRHVVSKDDRLQSISSKLKFLYRRRYGYQPTLLGSPWSLTHDEVDRVTSLFPPCMAHLHRKLREQHRLKHHSRIQYTLFLKEIGMSVHEALMFWRKEYSLETFKSDCSHTWSSNEKRYTYNIRHLYGLEGSRINYRGHCCSSLQSATMGPGEDGGCPFRNFDADHLTTLLQTEGVSEGVEDILSLADQEDFTGACHLVLVNKIKKDLLSKQVWMKCRGKGQVQQIDEEELKSQSKQQEFSSNLLQTSDLSQCPQNLMAAVSKGDNSIIVGKCVLCEQCMGGNSHQDIVDKNNSCCKASIIINEKTFEVKRAKGNDEVFEACDQKSHSCLKNGIHLHGCDEPCFTSQRIIHDFLKMNKMTRENSANKDMNQDDSLKRRKLDDIALSWKKGESKMCSTVEQINSQSIRGDNSSRNKLLSFPDVGRIQRPLDFFLGYRKFVDSLRDAVT</sequence>
<keyword evidence="10" id="KW-1185">Reference proteome</keyword>
<evidence type="ECO:0000256" key="3">
    <source>
        <dbReference type="ARBA" id="ARBA00022515"/>
    </source>
</evidence>
<dbReference type="PANTHER" id="PTHR10537">
    <property type="entry name" value="DNA PRIMASE LARGE SUBUNIT"/>
    <property type="match status" value="1"/>
</dbReference>
<dbReference type="Pfam" id="PF04104">
    <property type="entry name" value="DNA_primase_lrg"/>
    <property type="match status" value="1"/>
</dbReference>
<evidence type="ECO:0000256" key="1">
    <source>
        <dbReference type="ARBA" id="ARBA00001966"/>
    </source>
</evidence>
<dbReference type="GO" id="GO:0046872">
    <property type="term" value="F:metal ion binding"/>
    <property type="evidence" value="ECO:0007669"/>
    <property type="project" value="UniProtKB-KW"/>
</dbReference>
<dbReference type="Gene3D" id="1.20.930.80">
    <property type="match status" value="1"/>
</dbReference>
<dbReference type="Pfam" id="PF26466">
    <property type="entry name" value="DNA_primase_lrg_N"/>
    <property type="match status" value="1"/>
</dbReference>
<evidence type="ECO:0000259" key="8">
    <source>
        <dbReference type="Pfam" id="PF04104"/>
    </source>
</evidence>
<organism evidence="9 10">
    <name type="scientific">Sinanodonta woodiana</name>
    <name type="common">Chinese pond mussel</name>
    <name type="synonym">Anodonta woodiana</name>
    <dbReference type="NCBI Taxonomy" id="1069815"/>
    <lineage>
        <taxon>Eukaryota</taxon>
        <taxon>Metazoa</taxon>
        <taxon>Spiralia</taxon>
        <taxon>Lophotrochozoa</taxon>
        <taxon>Mollusca</taxon>
        <taxon>Bivalvia</taxon>
        <taxon>Autobranchia</taxon>
        <taxon>Heteroconchia</taxon>
        <taxon>Palaeoheterodonta</taxon>
        <taxon>Unionida</taxon>
        <taxon>Unionoidea</taxon>
        <taxon>Unionidae</taxon>
        <taxon>Unioninae</taxon>
        <taxon>Sinanodonta</taxon>
    </lineage>
</organism>
<dbReference type="PANTHER" id="PTHR10537:SF4">
    <property type="entry name" value="DNA PRIMASE LARGE SUBUNIT"/>
    <property type="match status" value="1"/>
</dbReference>
<proteinExistence type="predicted"/>
<evidence type="ECO:0000256" key="6">
    <source>
        <dbReference type="ARBA" id="ARBA00023004"/>
    </source>
</evidence>
<evidence type="ECO:0000313" key="9">
    <source>
        <dbReference type="EMBL" id="KAL3854974.1"/>
    </source>
</evidence>
<dbReference type="GO" id="GO:0051539">
    <property type="term" value="F:4 iron, 4 sulfur cluster binding"/>
    <property type="evidence" value="ECO:0007669"/>
    <property type="project" value="UniProtKB-KW"/>
</dbReference>
<evidence type="ECO:0000256" key="4">
    <source>
        <dbReference type="ARBA" id="ARBA00022705"/>
    </source>
</evidence>
<dbReference type="InterPro" id="IPR007238">
    <property type="entry name" value="DNA_primase_lsu_euk/arc"/>
</dbReference>
<evidence type="ECO:0000256" key="2">
    <source>
        <dbReference type="ARBA" id="ARBA00022485"/>
    </source>
</evidence>
<dbReference type="AlphaFoldDB" id="A0ABD3UZZ5"/>
<keyword evidence="6" id="KW-0408">Iron</keyword>
<evidence type="ECO:0000313" key="10">
    <source>
        <dbReference type="Proteomes" id="UP001634394"/>
    </source>
</evidence>
<keyword evidence="3" id="KW-0639">Primosome</keyword>
<dbReference type="InterPro" id="IPR058560">
    <property type="entry name" value="DNA_primase_C"/>
</dbReference>
<reference evidence="9 10" key="1">
    <citation type="submission" date="2024-11" db="EMBL/GenBank/DDBJ databases">
        <title>Chromosome-level genome assembly of the freshwater bivalve Anodonta woodiana.</title>
        <authorList>
            <person name="Chen X."/>
        </authorList>
    </citation>
    <scope>NUCLEOTIDE SEQUENCE [LARGE SCALE GENOMIC DNA]</scope>
    <source>
        <strain evidence="9">MN2024</strain>
        <tissue evidence="9">Gills</tissue>
    </source>
</reference>
<evidence type="ECO:0000256" key="5">
    <source>
        <dbReference type="ARBA" id="ARBA00022723"/>
    </source>
</evidence>
<comment type="cofactor">
    <cofactor evidence="1">
        <name>[4Fe-4S] cluster</name>
        <dbReference type="ChEBI" id="CHEBI:49883"/>
    </cofactor>
</comment>
<feature type="domain" description="DNA primase large subunit C-terminal" evidence="8">
    <location>
        <begin position="262"/>
        <end position="413"/>
    </location>
</feature>
<comment type="caution">
    <text evidence="9">The sequence shown here is derived from an EMBL/GenBank/DDBJ whole genome shotgun (WGS) entry which is preliminary data.</text>
</comment>
<accession>A0ABD3UZZ5</accession>
<keyword evidence="4" id="KW-0235">DNA replication</keyword>
<gene>
    <name evidence="9" type="ORF">ACJMK2_014208</name>
</gene>
<keyword evidence="2" id="KW-0004">4Fe-4S</keyword>
<name>A0ABD3UZZ5_SINWO</name>
<keyword evidence="5" id="KW-0479">Metal-binding</keyword>